<sequence length="362" mass="40207">MEHLKNINITISSGTIIKSILFVLLIGALFFLKDLVLIVMTAIVIASAIEPITKWFISYKIPRVIAVLLIYMGFILLFLSVFYFFAPPLLQEATNFSVFLSNYSDIFNISNKIGGSFINSLDIIEKNFSLKDALFSIQSSFTNISEGFIKTASIAFGGIISFVLIIIFSFYFAVQKKGIDNFLRIVTPVRHQKYILDLWNRSQTKIGLWMQGQLILAVVVGMLVYIGLTIFDIRYALLLAALAGIFELIPLFGAVLAAIPAIIIAFIDGGVTLGLLITGLYLIIQQFENHLIYPLVVTKVVGVPPLLVILALIIGAQFAGFLGIILSVPIAAIIQELIKDIQREKEISLEKHSHKEHIDNIQ</sequence>
<organism evidence="9 10">
    <name type="scientific">Candidatus Campbellbacteria bacterium RIFCSPLOWO2_02_35_12</name>
    <dbReference type="NCBI Taxonomy" id="1797580"/>
    <lineage>
        <taxon>Bacteria</taxon>
        <taxon>Candidatus Campbelliibacteriota</taxon>
    </lineage>
</organism>
<comment type="similarity">
    <text evidence="2">Belongs to the autoinducer-2 exporter (AI-2E) (TC 2.A.86) family.</text>
</comment>
<evidence type="ECO:0000256" key="4">
    <source>
        <dbReference type="ARBA" id="ARBA00022475"/>
    </source>
</evidence>
<feature type="transmembrane region" description="Helical" evidence="8">
    <location>
        <begin position="61"/>
        <end position="86"/>
    </location>
</feature>
<evidence type="ECO:0000313" key="9">
    <source>
        <dbReference type="EMBL" id="OGD66614.1"/>
    </source>
</evidence>
<dbReference type="AlphaFoldDB" id="A0A1F5EHD0"/>
<gene>
    <name evidence="9" type="ORF">A2Z61_00770</name>
</gene>
<dbReference type="EMBL" id="MFAC01000027">
    <property type="protein sequence ID" value="OGD66614.1"/>
    <property type="molecule type" value="Genomic_DNA"/>
</dbReference>
<keyword evidence="7 8" id="KW-0472">Membrane</keyword>
<accession>A0A1F5EHD0</accession>
<feature type="transmembrane region" description="Helical" evidence="8">
    <location>
        <begin position="154"/>
        <end position="174"/>
    </location>
</feature>
<comment type="subcellular location">
    <subcellularLocation>
        <location evidence="1">Cell membrane</location>
        <topology evidence="1">Multi-pass membrane protein</topology>
    </subcellularLocation>
</comment>
<dbReference type="Proteomes" id="UP000186029">
    <property type="component" value="Unassembled WGS sequence"/>
</dbReference>
<evidence type="ECO:0000313" key="10">
    <source>
        <dbReference type="Proteomes" id="UP000186029"/>
    </source>
</evidence>
<feature type="transmembrane region" description="Helical" evidence="8">
    <location>
        <begin position="206"/>
        <end position="228"/>
    </location>
</feature>
<evidence type="ECO:0000256" key="1">
    <source>
        <dbReference type="ARBA" id="ARBA00004651"/>
    </source>
</evidence>
<comment type="caution">
    <text evidence="9">The sequence shown here is derived from an EMBL/GenBank/DDBJ whole genome shotgun (WGS) entry which is preliminary data.</text>
</comment>
<keyword evidence="4" id="KW-1003">Cell membrane</keyword>
<evidence type="ECO:0000256" key="6">
    <source>
        <dbReference type="ARBA" id="ARBA00022989"/>
    </source>
</evidence>
<keyword evidence="3" id="KW-0813">Transport</keyword>
<reference evidence="9 10" key="1">
    <citation type="journal article" date="2016" name="Nat. Commun.">
        <title>Thousands of microbial genomes shed light on interconnected biogeochemical processes in an aquifer system.</title>
        <authorList>
            <person name="Anantharaman K."/>
            <person name="Brown C.T."/>
            <person name="Hug L.A."/>
            <person name="Sharon I."/>
            <person name="Castelle C.J."/>
            <person name="Probst A.J."/>
            <person name="Thomas B.C."/>
            <person name="Singh A."/>
            <person name="Wilkins M.J."/>
            <person name="Karaoz U."/>
            <person name="Brodie E.L."/>
            <person name="Williams K.H."/>
            <person name="Hubbard S.S."/>
            <person name="Banfield J.F."/>
        </authorList>
    </citation>
    <scope>NUCLEOTIDE SEQUENCE [LARGE SCALE GENOMIC DNA]</scope>
</reference>
<evidence type="ECO:0008006" key="11">
    <source>
        <dbReference type="Google" id="ProtNLM"/>
    </source>
</evidence>
<evidence type="ECO:0000256" key="8">
    <source>
        <dbReference type="SAM" id="Phobius"/>
    </source>
</evidence>
<evidence type="ECO:0000256" key="5">
    <source>
        <dbReference type="ARBA" id="ARBA00022692"/>
    </source>
</evidence>
<dbReference type="InterPro" id="IPR002549">
    <property type="entry name" value="AI-2E-like"/>
</dbReference>
<feature type="transmembrane region" description="Helical" evidence="8">
    <location>
        <begin position="320"/>
        <end position="338"/>
    </location>
</feature>
<evidence type="ECO:0000256" key="7">
    <source>
        <dbReference type="ARBA" id="ARBA00023136"/>
    </source>
</evidence>
<dbReference type="GO" id="GO:0005886">
    <property type="term" value="C:plasma membrane"/>
    <property type="evidence" value="ECO:0007669"/>
    <property type="project" value="UniProtKB-SubCell"/>
</dbReference>
<evidence type="ECO:0000256" key="2">
    <source>
        <dbReference type="ARBA" id="ARBA00009773"/>
    </source>
</evidence>
<dbReference type="GO" id="GO:0055085">
    <property type="term" value="P:transmembrane transport"/>
    <property type="evidence" value="ECO:0007669"/>
    <property type="project" value="TreeGrafter"/>
</dbReference>
<feature type="transmembrane region" description="Helical" evidence="8">
    <location>
        <begin position="291"/>
        <end position="314"/>
    </location>
</feature>
<keyword evidence="5 8" id="KW-0812">Transmembrane</keyword>
<protein>
    <recommendedName>
        <fullName evidence="11">AI-2E family transporter</fullName>
    </recommendedName>
</protein>
<name>A0A1F5EHD0_9BACT</name>
<dbReference type="PANTHER" id="PTHR21716">
    <property type="entry name" value="TRANSMEMBRANE PROTEIN"/>
    <property type="match status" value="1"/>
</dbReference>
<feature type="transmembrane region" description="Helical" evidence="8">
    <location>
        <begin position="21"/>
        <end position="49"/>
    </location>
</feature>
<dbReference type="STRING" id="1797580.A2Z61_00770"/>
<feature type="transmembrane region" description="Helical" evidence="8">
    <location>
        <begin position="262"/>
        <end position="284"/>
    </location>
</feature>
<dbReference type="PANTHER" id="PTHR21716:SF53">
    <property type="entry name" value="PERMEASE PERM-RELATED"/>
    <property type="match status" value="1"/>
</dbReference>
<evidence type="ECO:0000256" key="3">
    <source>
        <dbReference type="ARBA" id="ARBA00022448"/>
    </source>
</evidence>
<keyword evidence="6 8" id="KW-1133">Transmembrane helix</keyword>
<proteinExistence type="inferred from homology"/>
<dbReference type="Pfam" id="PF01594">
    <property type="entry name" value="AI-2E_transport"/>
    <property type="match status" value="1"/>
</dbReference>
<feature type="transmembrane region" description="Helical" evidence="8">
    <location>
        <begin position="235"/>
        <end position="256"/>
    </location>
</feature>